<evidence type="ECO:0008006" key="3">
    <source>
        <dbReference type="Google" id="ProtNLM"/>
    </source>
</evidence>
<gene>
    <name evidence="2" type="ORF">MNBD_PLANCTO02-488</name>
</gene>
<evidence type="ECO:0000256" key="1">
    <source>
        <dbReference type="SAM" id="MobiDB-lite"/>
    </source>
</evidence>
<accession>A0A3B1E433</accession>
<organism evidence="2">
    <name type="scientific">hydrothermal vent metagenome</name>
    <dbReference type="NCBI Taxonomy" id="652676"/>
    <lineage>
        <taxon>unclassified sequences</taxon>
        <taxon>metagenomes</taxon>
        <taxon>ecological metagenomes</taxon>
    </lineage>
</organism>
<feature type="compositionally biased region" description="Basic and acidic residues" evidence="1">
    <location>
        <begin position="41"/>
        <end position="61"/>
    </location>
</feature>
<reference evidence="2" key="1">
    <citation type="submission" date="2018-06" db="EMBL/GenBank/DDBJ databases">
        <authorList>
            <person name="Zhirakovskaya E."/>
        </authorList>
    </citation>
    <scope>NUCLEOTIDE SEQUENCE</scope>
</reference>
<protein>
    <recommendedName>
        <fullName evidence="3">Replication initiation factor</fullName>
    </recommendedName>
</protein>
<name>A0A3B1E433_9ZZZZ</name>
<evidence type="ECO:0000313" key="2">
    <source>
        <dbReference type="EMBL" id="VAX40595.1"/>
    </source>
</evidence>
<feature type="region of interest" description="Disordered" evidence="1">
    <location>
        <begin position="1"/>
        <end position="61"/>
    </location>
</feature>
<proteinExistence type="predicted"/>
<dbReference type="EMBL" id="UOGL01000464">
    <property type="protein sequence ID" value="VAX40595.1"/>
    <property type="molecule type" value="Genomic_DNA"/>
</dbReference>
<sequence>MNDNKSNTYRKDQPHNNLPESHLEDHSNEDIMPDDSPNLRQESERGTPEKDGASDSRAESVKRNLASALKFQKGGESSNTPPTNLHCPSMTLNDTLPLPALSTGGLDWLGLSLYGFFEDDYWKEFCVAFDKAQKFAQENNIEKSFVKLSESIIVPIGASGRGNGNTYCKWFFQYQGITFRIRQCQKALASDKSPPNVYVEIPSMPLMTYGEKGALKLVKTVLNLLGYKIARMSPSRVDMCVDLVDLPMSIVAEALRKRCYVSNIKKFNTFDYDGVVETIQAGSPKSKTSLRIYNKYAECKKDLVKLSLLTGLRWGKRPDPELGAIRVEFQIRRDALRDKHSIITYDDLVKKRASLAIWLTYNWFRITETESDPNHTERFGPSEFWQKVINAFANWTGQPIEERTKRIIIGADASHLIAQAIGCLNAAIAAKGICPNDVKELQAILNEIMQSHYPKMVEDIALKRKLLEATQPITIVPK</sequence>
<dbReference type="AlphaFoldDB" id="A0A3B1E433"/>